<protein>
    <recommendedName>
        <fullName evidence="9">Polysaccharide biosynthesis protein</fullName>
    </recommendedName>
</protein>
<feature type="transmembrane region" description="Helical" evidence="6">
    <location>
        <begin position="90"/>
        <end position="112"/>
    </location>
</feature>
<feature type="transmembrane region" description="Helical" evidence="6">
    <location>
        <begin position="436"/>
        <end position="460"/>
    </location>
</feature>
<feature type="transmembrane region" description="Helical" evidence="6">
    <location>
        <begin position="404"/>
        <end position="424"/>
    </location>
</feature>
<dbReference type="Proteomes" id="UP000254156">
    <property type="component" value="Unassembled WGS sequence"/>
</dbReference>
<accession>A0A379E6X1</accession>
<proteinExistence type="predicted"/>
<feature type="transmembrane region" description="Helical" evidence="6">
    <location>
        <begin position="186"/>
        <end position="203"/>
    </location>
</feature>
<feature type="transmembrane region" description="Helical" evidence="6">
    <location>
        <begin position="42"/>
        <end position="62"/>
    </location>
</feature>
<keyword evidence="5 6" id="KW-0472">Membrane</keyword>
<comment type="subcellular location">
    <subcellularLocation>
        <location evidence="1">Cell membrane</location>
        <topology evidence="1">Multi-pass membrane protein</topology>
    </subcellularLocation>
</comment>
<reference evidence="7 8" key="1">
    <citation type="submission" date="2018-06" db="EMBL/GenBank/DDBJ databases">
        <authorList>
            <consortium name="Pathogen Informatics"/>
            <person name="Doyle S."/>
        </authorList>
    </citation>
    <scope>NUCLEOTIDE SEQUENCE [LARGE SCALE GENOMIC DNA]</scope>
    <source>
        <strain evidence="7 8">NCTC11632</strain>
    </source>
</reference>
<feature type="transmembrane region" description="Helical" evidence="6">
    <location>
        <begin position="381"/>
        <end position="398"/>
    </location>
</feature>
<feature type="transmembrane region" description="Helical" evidence="6">
    <location>
        <begin position="466"/>
        <end position="485"/>
    </location>
</feature>
<keyword evidence="4 6" id="KW-1133">Transmembrane helix</keyword>
<evidence type="ECO:0000313" key="8">
    <source>
        <dbReference type="Proteomes" id="UP000254156"/>
    </source>
</evidence>
<dbReference type="EMBL" id="UGTF01000002">
    <property type="protein sequence ID" value="SUB88416.1"/>
    <property type="molecule type" value="Genomic_DNA"/>
</dbReference>
<feature type="transmembrane region" description="Helical" evidence="6">
    <location>
        <begin position="314"/>
        <end position="336"/>
    </location>
</feature>
<feature type="transmembrane region" description="Helical" evidence="6">
    <location>
        <begin position="158"/>
        <end position="180"/>
    </location>
</feature>
<keyword evidence="2" id="KW-1003">Cell membrane</keyword>
<evidence type="ECO:0000256" key="1">
    <source>
        <dbReference type="ARBA" id="ARBA00004651"/>
    </source>
</evidence>
<evidence type="ECO:0000256" key="3">
    <source>
        <dbReference type="ARBA" id="ARBA00022692"/>
    </source>
</evidence>
<dbReference type="PANTHER" id="PTHR30250:SF26">
    <property type="entry name" value="PSMA PROTEIN"/>
    <property type="match status" value="1"/>
</dbReference>
<evidence type="ECO:0000256" key="4">
    <source>
        <dbReference type="ARBA" id="ARBA00022989"/>
    </source>
</evidence>
<gene>
    <name evidence="7" type="ORF">NCTC11632_00485</name>
</gene>
<dbReference type="AlphaFoldDB" id="A0A379E6X1"/>
<dbReference type="InterPro" id="IPR050833">
    <property type="entry name" value="Poly_Biosynth_Transport"/>
</dbReference>
<keyword evidence="3 6" id="KW-0812">Transmembrane</keyword>
<dbReference type="RefSeq" id="WP_115096548.1">
    <property type="nucleotide sequence ID" value="NZ_UGTF01000002.1"/>
</dbReference>
<evidence type="ECO:0000256" key="5">
    <source>
        <dbReference type="ARBA" id="ARBA00023136"/>
    </source>
</evidence>
<feature type="transmembrane region" description="Helical" evidence="6">
    <location>
        <begin position="124"/>
        <end position="146"/>
    </location>
</feature>
<evidence type="ECO:0000256" key="6">
    <source>
        <dbReference type="SAM" id="Phobius"/>
    </source>
</evidence>
<name>A0A379E6X1_9PORP</name>
<feature type="transmembrane region" description="Helical" evidence="6">
    <location>
        <begin position="12"/>
        <end position="30"/>
    </location>
</feature>
<organism evidence="7 8">
    <name type="scientific">Porphyromonas macacae</name>
    <dbReference type="NCBI Taxonomy" id="28115"/>
    <lineage>
        <taxon>Bacteria</taxon>
        <taxon>Pseudomonadati</taxon>
        <taxon>Bacteroidota</taxon>
        <taxon>Bacteroidia</taxon>
        <taxon>Bacteroidales</taxon>
        <taxon>Porphyromonadaceae</taxon>
        <taxon>Porphyromonas</taxon>
    </lineage>
</organism>
<dbReference type="PANTHER" id="PTHR30250">
    <property type="entry name" value="PST FAMILY PREDICTED COLANIC ACID TRANSPORTER"/>
    <property type="match status" value="1"/>
</dbReference>
<evidence type="ECO:0000256" key="2">
    <source>
        <dbReference type="ARBA" id="ARBA00022475"/>
    </source>
</evidence>
<dbReference type="GO" id="GO:0005886">
    <property type="term" value="C:plasma membrane"/>
    <property type="evidence" value="ECO:0007669"/>
    <property type="project" value="UniProtKB-SubCell"/>
</dbReference>
<evidence type="ECO:0008006" key="9">
    <source>
        <dbReference type="Google" id="ProtNLM"/>
    </source>
</evidence>
<sequence length="508" mass="57278">MTGKSNKIAKNSFYLGLRTVATILIALYSSRVLLKNLGFEDFGIYNIIGSVILFWGALRGFFSSATQRFLNVAKVSENKDTVGKVFSSSLYIHLYTALIFFVFVGTVGFYFINNQLDIPQGKIAISNLIFLSSLISASVSILTIPFDAVIIANEKMTFFALTTVMESLIKLLIAFCIPFVNTSGLLFFGVSIAISSVVFRIWVCKFTLIHFPEASLKINKEKKLISQIASFASWNFLGNTAHYAVNEGLNFILNIFWGPTLNAARGIAYQVQNAVMSFSSNILTAANPQICHLFIQKESERLTSLFSLTTRSLYFIYLLLVLPFTSCIDPILTLWLGKIPPYTQDFLIIIFCYGLIRTIHGPLNSLFMASGRIKKYQIIEVIIKGASLPISIMIIKIFPVPPSIVFIVMLAAEMINTIAIVILAKKQFCFDIKRFVIRDMIPIIIISLLSIIQLVIVFQIKIASWPVNFTLVFFLISINIFFIGYNRKERAFILRFIQQILKRSKNEK</sequence>
<evidence type="ECO:0000313" key="7">
    <source>
        <dbReference type="EMBL" id="SUB88416.1"/>
    </source>
</evidence>
<feature type="transmembrane region" description="Helical" evidence="6">
    <location>
        <begin position="342"/>
        <end position="360"/>
    </location>
</feature>